<evidence type="ECO:0000313" key="8">
    <source>
        <dbReference type="EMBL" id="EMA54756.1"/>
    </source>
</evidence>
<dbReference type="PANTHER" id="PTHR22912:SF160">
    <property type="entry name" value="DIHYDROLIPOYL DEHYDROGENASE"/>
    <property type="match status" value="1"/>
</dbReference>
<evidence type="ECO:0000256" key="3">
    <source>
        <dbReference type="ARBA" id="ARBA00022630"/>
    </source>
</evidence>
<evidence type="ECO:0000256" key="4">
    <source>
        <dbReference type="ARBA" id="ARBA00022827"/>
    </source>
</evidence>
<evidence type="ECO:0000256" key="7">
    <source>
        <dbReference type="ARBA" id="ARBA00023284"/>
    </source>
</evidence>
<comment type="cofactor">
    <cofactor evidence="1">
        <name>FAD</name>
        <dbReference type="ChEBI" id="CHEBI:57692"/>
    </cofactor>
</comment>
<keyword evidence="5" id="KW-0560">Oxidoreductase</keyword>
<keyword evidence="7" id="KW-0676">Redox-active center</keyword>
<dbReference type="PROSITE" id="PS00076">
    <property type="entry name" value="PYRIDINE_REDOX_1"/>
    <property type="match status" value="1"/>
</dbReference>
<gene>
    <name evidence="8" type="ORF">C450_04808</name>
</gene>
<evidence type="ECO:0000313" key="9">
    <source>
        <dbReference type="Proteomes" id="UP000011625"/>
    </source>
</evidence>
<keyword evidence="9" id="KW-1185">Reference proteome</keyword>
<comment type="caution">
    <text evidence="8">The sequence shown here is derived from an EMBL/GenBank/DDBJ whole genome shotgun (WGS) entry which is preliminary data.</text>
</comment>
<organism evidence="8 9">
    <name type="scientific">Halococcus salifodinae DSM 8989</name>
    <dbReference type="NCBI Taxonomy" id="1227456"/>
    <lineage>
        <taxon>Archaea</taxon>
        <taxon>Methanobacteriati</taxon>
        <taxon>Methanobacteriota</taxon>
        <taxon>Stenosarchaea group</taxon>
        <taxon>Halobacteria</taxon>
        <taxon>Halobacteriales</taxon>
        <taxon>Halococcaceae</taxon>
        <taxon>Halococcus</taxon>
    </lineage>
</organism>
<dbReference type="GO" id="GO:0004148">
    <property type="term" value="F:dihydrolipoyl dehydrogenase (NADH) activity"/>
    <property type="evidence" value="ECO:0007669"/>
    <property type="project" value="TreeGrafter"/>
</dbReference>
<dbReference type="STRING" id="1227456.C450_04808"/>
<proteinExistence type="inferred from homology"/>
<evidence type="ECO:0000256" key="6">
    <source>
        <dbReference type="ARBA" id="ARBA00023157"/>
    </source>
</evidence>
<reference evidence="8 9" key="1">
    <citation type="journal article" date="2014" name="PLoS Genet.">
        <title>Phylogenetically driven sequencing of extremely halophilic archaea reveals strategies for static and dynamic osmo-response.</title>
        <authorList>
            <person name="Becker E.A."/>
            <person name="Seitzer P.M."/>
            <person name="Tritt A."/>
            <person name="Larsen D."/>
            <person name="Krusor M."/>
            <person name="Yao A.I."/>
            <person name="Wu D."/>
            <person name="Madern D."/>
            <person name="Eisen J.A."/>
            <person name="Darling A.E."/>
            <person name="Facciotti M.T."/>
        </authorList>
    </citation>
    <scope>NUCLEOTIDE SEQUENCE [LARGE SCALE GENOMIC DNA]</scope>
    <source>
        <strain evidence="8 9">DSM 8989</strain>
    </source>
</reference>
<dbReference type="EMBL" id="AOME01000024">
    <property type="protein sequence ID" value="EMA54756.1"/>
    <property type="molecule type" value="Genomic_DNA"/>
</dbReference>
<protein>
    <submittedName>
        <fullName evidence="8">Dihydrolipoamide dehydrogenase</fullName>
    </submittedName>
</protein>
<dbReference type="InterPro" id="IPR050151">
    <property type="entry name" value="Class-I_Pyr_Nuc-Dis_Oxidored"/>
</dbReference>
<name>M0NA46_9EURY</name>
<dbReference type="InterPro" id="IPR012999">
    <property type="entry name" value="Pyr_OxRdtase_I_AS"/>
</dbReference>
<keyword evidence="4" id="KW-0274">FAD</keyword>
<dbReference type="Proteomes" id="UP000011625">
    <property type="component" value="Unassembled WGS sequence"/>
</dbReference>
<dbReference type="PANTHER" id="PTHR22912">
    <property type="entry name" value="DISULFIDE OXIDOREDUCTASE"/>
    <property type="match status" value="1"/>
</dbReference>
<dbReference type="Gene3D" id="3.50.50.60">
    <property type="entry name" value="FAD/NAD(P)-binding domain"/>
    <property type="match status" value="1"/>
</dbReference>
<evidence type="ECO:0000256" key="5">
    <source>
        <dbReference type="ARBA" id="ARBA00023002"/>
    </source>
</evidence>
<accession>M0NA46</accession>
<feature type="non-terminal residue" evidence="8">
    <location>
        <position position="101"/>
    </location>
</feature>
<evidence type="ECO:0000256" key="1">
    <source>
        <dbReference type="ARBA" id="ARBA00001974"/>
    </source>
</evidence>
<keyword evidence="3" id="KW-0285">Flavoprotein</keyword>
<dbReference type="AlphaFoldDB" id="M0NA46"/>
<dbReference type="InterPro" id="IPR036188">
    <property type="entry name" value="FAD/NAD-bd_sf"/>
</dbReference>
<dbReference type="GO" id="GO:0006103">
    <property type="term" value="P:2-oxoglutarate metabolic process"/>
    <property type="evidence" value="ECO:0007669"/>
    <property type="project" value="TreeGrafter"/>
</dbReference>
<comment type="similarity">
    <text evidence="2">Belongs to the class-I pyridine nucleotide-disulfide oxidoreductase family.</text>
</comment>
<dbReference type="GO" id="GO:0050660">
    <property type="term" value="F:flavin adenine dinucleotide binding"/>
    <property type="evidence" value="ECO:0007669"/>
    <property type="project" value="TreeGrafter"/>
</dbReference>
<evidence type="ECO:0000256" key="2">
    <source>
        <dbReference type="ARBA" id="ARBA00007532"/>
    </source>
</evidence>
<sequence>MGLDVTLADADAFGGVCLNYGCIPSKALLSAADIVHDAGHRESMGIYADPYIDWDELLEWQAGVVARLTDGVKQLCTNAGVELVDGRVRFVDEHLGGDVAL</sequence>
<keyword evidence="6" id="KW-1015">Disulfide bond</keyword>
<dbReference type="SUPFAM" id="SSF51905">
    <property type="entry name" value="FAD/NAD(P)-binding domain"/>
    <property type="match status" value="1"/>
</dbReference>